<organism evidence="1">
    <name type="scientific">Xenorhabdus szentirmaii</name>
    <dbReference type="NCBI Taxonomy" id="290112"/>
    <lineage>
        <taxon>Bacteria</taxon>
        <taxon>Pseudomonadati</taxon>
        <taxon>Pseudomonadota</taxon>
        <taxon>Gammaproteobacteria</taxon>
        <taxon>Enterobacterales</taxon>
        <taxon>Morganellaceae</taxon>
        <taxon>Xenorhabdus</taxon>
    </lineage>
</organism>
<protein>
    <submittedName>
        <fullName evidence="1">Uncharacterized protein</fullName>
    </submittedName>
</protein>
<name>A0AAW3YUN2_9GAMM</name>
<dbReference type="Proteomes" id="UP001193920">
    <property type="component" value="Unassembled WGS sequence"/>
</dbReference>
<proteinExistence type="predicted"/>
<evidence type="ECO:0000313" key="1">
    <source>
        <dbReference type="EMBL" id="MBD2801850.1"/>
    </source>
</evidence>
<gene>
    <name evidence="1" type="ORF">ID854_15725</name>
</gene>
<feature type="non-terminal residue" evidence="1">
    <location>
        <position position="54"/>
    </location>
</feature>
<dbReference type="EMBL" id="JACXBF010000400">
    <property type="protein sequence ID" value="MBD2801850.1"/>
    <property type="molecule type" value="Genomic_DNA"/>
</dbReference>
<comment type="caution">
    <text evidence="1">The sequence shown here is derived from an EMBL/GenBank/DDBJ whole genome shotgun (WGS) entry which is preliminary data.</text>
</comment>
<reference evidence="1" key="2">
    <citation type="journal article" date="2024" name="Toxins">
        <title>Genome Sequence Analysis of Native Xenorhabdus Strains Isolated from Entomopathogenic Nematodes in Argentina.</title>
        <authorList>
            <person name="Palma L."/>
            <person name="Frizzo L."/>
            <person name="Kaiser S."/>
            <person name="Berry C."/>
            <person name="Caballero P."/>
            <person name="Bode H.B."/>
            <person name="Del Valle E.E."/>
        </authorList>
    </citation>
    <scope>NUCLEOTIDE SEQUENCE</scope>
    <source>
        <strain evidence="1">M</strain>
    </source>
</reference>
<dbReference type="AlphaFoldDB" id="A0AAW3YUN2"/>
<reference evidence="1" key="1">
    <citation type="submission" date="2020-09" db="EMBL/GenBank/DDBJ databases">
        <authorList>
            <person name="Palma L."/>
            <person name="Caballero P."/>
            <person name="Berry C."/>
            <person name="Del Valle E."/>
        </authorList>
    </citation>
    <scope>NUCLEOTIDE SEQUENCE</scope>
    <source>
        <strain evidence="1">M</strain>
    </source>
</reference>
<accession>A0AAW3YUN2</accession>
<sequence>MSEQRPINTSCQVVGQTQTPLNNKVKTPIVTIETPLVQMPIILAERTIQIVVES</sequence>